<reference evidence="2" key="1">
    <citation type="submission" date="2020-07" db="EMBL/GenBank/DDBJ databases">
        <title>Ethylene signaling mediates host invasion by parasitic plants.</title>
        <authorList>
            <person name="Yoshida S."/>
        </authorList>
    </citation>
    <scope>NUCLEOTIDE SEQUENCE</scope>
    <source>
        <strain evidence="2">Okayama</strain>
    </source>
</reference>
<dbReference type="OrthoDB" id="374045at2759"/>
<accession>A0A830DGS3</accession>
<feature type="compositionally biased region" description="Polar residues" evidence="1">
    <location>
        <begin position="13"/>
        <end position="22"/>
    </location>
</feature>
<name>A0A830DGS3_9LAMI</name>
<sequence>MSLQRKLAETKHVNQSSSNQTPDLTDFMNDVFFGTTKGCDCKKAYTLTGGESVGGHVVGNHDEDDFDSSTRSVSSQPIQEWLDEAKKMGGSISFEDMLLKLLPELD</sequence>
<dbReference type="Proteomes" id="UP000653305">
    <property type="component" value="Unassembled WGS sequence"/>
</dbReference>
<evidence type="ECO:0000256" key="1">
    <source>
        <dbReference type="SAM" id="MobiDB-lite"/>
    </source>
</evidence>
<organism evidence="2 3">
    <name type="scientific">Phtheirospermum japonicum</name>
    <dbReference type="NCBI Taxonomy" id="374723"/>
    <lineage>
        <taxon>Eukaryota</taxon>
        <taxon>Viridiplantae</taxon>
        <taxon>Streptophyta</taxon>
        <taxon>Embryophyta</taxon>
        <taxon>Tracheophyta</taxon>
        <taxon>Spermatophyta</taxon>
        <taxon>Magnoliopsida</taxon>
        <taxon>eudicotyledons</taxon>
        <taxon>Gunneridae</taxon>
        <taxon>Pentapetalae</taxon>
        <taxon>asterids</taxon>
        <taxon>lamiids</taxon>
        <taxon>Lamiales</taxon>
        <taxon>Orobanchaceae</taxon>
        <taxon>Orobanchaceae incertae sedis</taxon>
        <taxon>Phtheirospermum</taxon>
    </lineage>
</organism>
<feature type="compositionally biased region" description="Basic and acidic residues" evidence="1">
    <location>
        <begin position="1"/>
        <end position="12"/>
    </location>
</feature>
<comment type="caution">
    <text evidence="2">The sequence shown here is derived from an EMBL/GenBank/DDBJ whole genome shotgun (WGS) entry which is preliminary data.</text>
</comment>
<dbReference type="AlphaFoldDB" id="A0A830DGS3"/>
<evidence type="ECO:0000313" key="2">
    <source>
        <dbReference type="EMBL" id="GFQ07495.1"/>
    </source>
</evidence>
<gene>
    <name evidence="2" type="ORF">PHJA_002893600</name>
</gene>
<feature type="region of interest" description="Disordered" evidence="1">
    <location>
        <begin position="52"/>
        <end position="75"/>
    </location>
</feature>
<evidence type="ECO:0000313" key="3">
    <source>
        <dbReference type="Proteomes" id="UP000653305"/>
    </source>
</evidence>
<dbReference type="EMBL" id="BMAC01001524">
    <property type="protein sequence ID" value="GFQ07495.1"/>
    <property type="molecule type" value="Genomic_DNA"/>
</dbReference>
<proteinExistence type="predicted"/>
<protein>
    <submittedName>
        <fullName evidence="2">Uncharacterized protein</fullName>
    </submittedName>
</protein>
<keyword evidence="3" id="KW-1185">Reference proteome</keyword>
<feature type="region of interest" description="Disordered" evidence="1">
    <location>
        <begin position="1"/>
        <end position="22"/>
    </location>
</feature>